<evidence type="ECO:0000256" key="2">
    <source>
        <dbReference type="SAM" id="MobiDB-lite"/>
    </source>
</evidence>
<feature type="domain" description="UDENN" evidence="3">
    <location>
        <begin position="10"/>
        <end position="438"/>
    </location>
</feature>
<dbReference type="InterPro" id="IPR037516">
    <property type="entry name" value="Tripartite_DENN"/>
</dbReference>
<dbReference type="PANTHER" id="PTHR31017">
    <property type="entry name" value="LATE SECRETORY PATHWAY PROTEIN AVL9-RELATED"/>
    <property type="match status" value="1"/>
</dbReference>
<name>A0A3Q0IYF3_DIACI</name>
<dbReference type="GeneID" id="103511774"/>
<dbReference type="Pfam" id="PF09794">
    <property type="entry name" value="Avl9"/>
    <property type="match status" value="1"/>
</dbReference>
<feature type="non-terminal residue" evidence="5">
    <location>
        <position position="486"/>
    </location>
</feature>
<reference evidence="5" key="1">
    <citation type="submission" date="2025-08" db="UniProtKB">
        <authorList>
            <consortium name="RefSeq"/>
        </authorList>
    </citation>
    <scope>IDENTIFICATION</scope>
</reference>
<dbReference type="PaxDb" id="121845-A0A3Q0IYF3"/>
<organism evidence="4 5">
    <name type="scientific">Diaphorina citri</name>
    <name type="common">Asian citrus psyllid</name>
    <dbReference type="NCBI Taxonomy" id="121845"/>
    <lineage>
        <taxon>Eukaryota</taxon>
        <taxon>Metazoa</taxon>
        <taxon>Ecdysozoa</taxon>
        <taxon>Arthropoda</taxon>
        <taxon>Hexapoda</taxon>
        <taxon>Insecta</taxon>
        <taxon>Pterygota</taxon>
        <taxon>Neoptera</taxon>
        <taxon>Paraneoptera</taxon>
        <taxon>Hemiptera</taxon>
        <taxon>Sternorrhyncha</taxon>
        <taxon>Psylloidea</taxon>
        <taxon>Psyllidae</taxon>
        <taxon>Diaphorininae</taxon>
        <taxon>Diaphorina</taxon>
    </lineage>
</organism>
<comment type="similarity">
    <text evidence="1">Belongs to the AVL9 family.</text>
</comment>
<evidence type="ECO:0000313" key="5">
    <source>
        <dbReference type="RefSeq" id="XP_026681239.1"/>
    </source>
</evidence>
<feature type="compositionally biased region" description="Polar residues" evidence="2">
    <location>
        <begin position="279"/>
        <end position="299"/>
    </location>
</feature>
<dbReference type="InterPro" id="IPR018307">
    <property type="entry name" value="ABL9/DENND6_dom"/>
</dbReference>
<gene>
    <name evidence="5" type="primary">LOC103511774</name>
</gene>
<feature type="region of interest" description="Disordered" evidence="2">
    <location>
        <begin position="278"/>
        <end position="332"/>
    </location>
</feature>
<dbReference type="PROSITE" id="PS50211">
    <property type="entry name" value="DENN"/>
    <property type="match status" value="1"/>
</dbReference>
<dbReference type="RefSeq" id="XP_026681239.1">
    <property type="nucleotide sequence ID" value="XM_026825438.1"/>
</dbReference>
<evidence type="ECO:0000259" key="3">
    <source>
        <dbReference type="PROSITE" id="PS50211"/>
    </source>
</evidence>
<feature type="compositionally biased region" description="Basic and acidic residues" evidence="2">
    <location>
        <begin position="301"/>
        <end position="311"/>
    </location>
</feature>
<dbReference type="GO" id="GO:0005737">
    <property type="term" value="C:cytoplasm"/>
    <property type="evidence" value="ECO:0007669"/>
    <property type="project" value="TreeGrafter"/>
</dbReference>
<dbReference type="PANTHER" id="PTHR31017:SF1">
    <property type="entry name" value="LATE SECRETORY PATHWAY PROTEIN AVL9 HOMOLOG"/>
    <property type="match status" value="1"/>
</dbReference>
<evidence type="ECO:0000313" key="4">
    <source>
        <dbReference type="Proteomes" id="UP000079169"/>
    </source>
</evidence>
<sequence length="486" mass="52921">MSETEENIILHVLVVGFHHKKGCQVEYAFPPLIEGTSSESNECPSEWKYLPTLALPDGSHNYEEDTVYFHLPSLTDSKKTVFGISCFRQIPVEKLKNQTADLTRNTVQKSVCVLSTVPLYGHVQVKMALITHAYFEEGDFSKVSLLKDTYHHLNSCLSQIEDLSNAPQLFVGLSARELILKFRHNALLLFKLLLLERKCVFYCSPVKPLCSTILSLLSLHPSMIETGLAKSTSINIGEDNKDFSQEYQPKSESSLEFKNGDASAKYSIVDSAEEVTLSLPHQSSAESTHPQLSEQGDQDTGSDRFTIKETPTEEGSPSLADDGRSSTGGSALSRDVSMDTLAHVVSNLEANVSTVAAMDPALCGLPLNVFDSVKLKKTSAPPGIEPGLPACKASVIPTRPRSLLCSYTLLFCSKHFSTMQNTEGGRKLNQAMMNTSKAVATTSKAVGGAIAQAKGAVTTWWSSLTAIQTNGGFESNIQESDETEEP</sequence>
<evidence type="ECO:0000256" key="1">
    <source>
        <dbReference type="ARBA" id="ARBA00038178"/>
    </source>
</evidence>
<dbReference type="KEGG" id="dci:103511774"/>
<accession>A0A3Q0IYF3</accession>
<dbReference type="AlphaFoldDB" id="A0A3Q0IYF3"/>
<dbReference type="InterPro" id="IPR051731">
    <property type="entry name" value="DENND11/AVL9_GEFs"/>
</dbReference>
<proteinExistence type="inferred from homology"/>
<dbReference type="Proteomes" id="UP000079169">
    <property type="component" value="Unplaced"/>
</dbReference>
<keyword evidence="4" id="KW-1185">Reference proteome</keyword>
<protein>
    <submittedName>
        <fullName evidence="5">Late secretory pathway protein AVL9 homolog</fullName>
    </submittedName>
</protein>